<keyword evidence="2" id="KW-1185">Reference proteome</keyword>
<dbReference type="Proteomes" id="UP000078046">
    <property type="component" value="Unassembled WGS sequence"/>
</dbReference>
<dbReference type="EMBL" id="LWCA01000003">
    <property type="protein sequence ID" value="OAF72132.1"/>
    <property type="molecule type" value="Genomic_DNA"/>
</dbReference>
<organism evidence="1 2">
    <name type="scientific">Intoshia linei</name>
    <dbReference type="NCBI Taxonomy" id="1819745"/>
    <lineage>
        <taxon>Eukaryota</taxon>
        <taxon>Metazoa</taxon>
        <taxon>Spiralia</taxon>
        <taxon>Lophotrochozoa</taxon>
        <taxon>Mesozoa</taxon>
        <taxon>Orthonectida</taxon>
        <taxon>Rhopaluridae</taxon>
        <taxon>Intoshia</taxon>
    </lineage>
</organism>
<proteinExistence type="predicted"/>
<sequence length="321" mass="37464">MDEYKGYQQNINLEAFPLSSNNFMMLRLYKVSYGLGTMLHNMVDVGEFTNHTLPLLIAMAVGTNRCWAGFEWNNVNVNGDIKTVHLAMCVNMSYHTMGYHCGERQQIFRITIIYERLLVHMDSIYPEYDIYMPDGFVAIDKLYNNRSVYHTIDRYHHQDMLRKFKGESESISLPKISHDDTMPIDVIRQEILKYNKKVFYWSSAEMEEQSGNKLYKHLLEAFPYNTTGTTDLWAKGLCCVVDNARNMQKSLRNVNSVHTDIIGDIFTCITEAKETLRLVDTNIGDKLMDRYNLTRLEMKELIGKTFRKENSRHKSLCKRLG</sequence>
<evidence type="ECO:0000313" key="1">
    <source>
        <dbReference type="EMBL" id="OAF72132.1"/>
    </source>
</evidence>
<comment type="caution">
    <text evidence="1">The sequence shown here is derived from an EMBL/GenBank/DDBJ whole genome shotgun (WGS) entry which is preliminary data.</text>
</comment>
<reference evidence="1 2" key="1">
    <citation type="submission" date="2016-04" db="EMBL/GenBank/DDBJ databases">
        <title>The genome of Intoshia linei affirms orthonectids as highly simplified spiralians.</title>
        <authorList>
            <person name="Mikhailov K.V."/>
            <person name="Slusarev G.S."/>
            <person name="Nikitin M.A."/>
            <person name="Logacheva M.D."/>
            <person name="Penin A."/>
            <person name="Aleoshin V."/>
            <person name="Panchin Y.V."/>
        </authorList>
    </citation>
    <scope>NUCLEOTIDE SEQUENCE [LARGE SCALE GENOMIC DNA]</scope>
    <source>
        <strain evidence="1">Intl2013</strain>
        <tissue evidence="1">Whole animal</tissue>
    </source>
</reference>
<gene>
    <name evidence="1" type="ORF">A3Q56_00073</name>
</gene>
<name>A0A177BEY3_9BILA</name>
<accession>A0A177BEY3</accession>
<protein>
    <submittedName>
        <fullName evidence="1">Uncharacterized protein</fullName>
    </submittedName>
</protein>
<dbReference type="AlphaFoldDB" id="A0A177BEY3"/>
<evidence type="ECO:0000313" key="2">
    <source>
        <dbReference type="Proteomes" id="UP000078046"/>
    </source>
</evidence>